<evidence type="ECO:0008006" key="3">
    <source>
        <dbReference type="Google" id="ProtNLM"/>
    </source>
</evidence>
<evidence type="ECO:0000313" key="2">
    <source>
        <dbReference type="Proteomes" id="UP000297245"/>
    </source>
</evidence>
<dbReference type="Proteomes" id="UP000297245">
    <property type="component" value="Unassembled WGS sequence"/>
</dbReference>
<dbReference type="Gene3D" id="2.60.40.640">
    <property type="match status" value="1"/>
</dbReference>
<gene>
    <name evidence="1" type="ORF">K435DRAFT_689307</name>
</gene>
<reference evidence="1 2" key="1">
    <citation type="journal article" date="2019" name="Nat. Ecol. Evol.">
        <title>Megaphylogeny resolves global patterns of mushroom evolution.</title>
        <authorList>
            <person name="Varga T."/>
            <person name="Krizsan K."/>
            <person name="Foldi C."/>
            <person name="Dima B."/>
            <person name="Sanchez-Garcia M."/>
            <person name="Sanchez-Ramirez S."/>
            <person name="Szollosi G.J."/>
            <person name="Szarkandi J.G."/>
            <person name="Papp V."/>
            <person name="Albert L."/>
            <person name="Andreopoulos W."/>
            <person name="Angelini C."/>
            <person name="Antonin V."/>
            <person name="Barry K.W."/>
            <person name="Bougher N.L."/>
            <person name="Buchanan P."/>
            <person name="Buyck B."/>
            <person name="Bense V."/>
            <person name="Catcheside P."/>
            <person name="Chovatia M."/>
            <person name="Cooper J."/>
            <person name="Damon W."/>
            <person name="Desjardin D."/>
            <person name="Finy P."/>
            <person name="Geml J."/>
            <person name="Haridas S."/>
            <person name="Hughes K."/>
            <person name="Justo A."/>
            <person name="Karasinski D."/>
            <person name="Kautmanova I."/>
            <person name="Kiss B."/>
            <person name="Kocsube S."/>
            <person name="Kotiranta H."/>
            <person name="LaButti K.M."/>
            <person name="Lechner B.E."/>
            <person name="Liimatainen K."/>
            <person name="Lipzen A."/>
            <person name="Lukacs Z."/>
            <person name="Mihaltcheva S."/>
            <person name="Morgado L.N."/>
            <person name="Niskanen T."/>
            <person name="Noordeloos M.E."/>
            <person name="Ohm R.A."/>
            <person name="Ortiz-Santana B."/>
            <person name="Ovrebo C."/>
            <person name="Racz N."/>
            <person name="Riley R."/>
            <person name="Savchenko A."/>
            <person name="Shiryaev A."/>
            <person name="Soop K."/>
            <person name="Spirin V."/>
            <person name="Szebenyi C."/>
            <person name="Tomsovsky M."/>
            <person name="Tulloss R.E."/>
            <person name="Uehling J."/>
            <person name="Grigoriev I.V."/>
            <person name="Vagvolgyi C."/>
            <person name="Papp T."/>
            <person name="Martin F.M."/>
            <person name="Miettinen O."/>
            <person name="Hibbett D.S."/>
            <person name="Nagy L.G."/>
        </authorList>
    </citation>
    <scope>NUCLEOTIDE SEQUENCE [LARGE SCALE GENOMIC DNA]</scope>
    <source>
        <strain evidence="1 2">CBS 962.96</strain>
    </source>
</reference>
<dbReference type="AlphaFoldDB" id="A0A4S8L4S8"/>
<dbReference type="EMBL" id="ML179653">
    <property type="protein sequence ID" value="THU83584.1"/>
    <property type="molecule type" value="Genomic_DNA"/>
</dbReference>
<evidence type="ECO:0000313" key="1">
    <source>
        <dbReference type="EMBL" id="THU83584.1"/>
    </source>
</evidence>
<name>A0A4S8L4S8_DENBC</name>
<protein>
    <recommendedName>
        <fullName evidence="3">Arrestin-like N-terminal domain-containing protein</fullName>
    </recommendedName>
</protein>
<keyword evidence="2" id="KW-1185">Reference proteome</keyword>
<accession>A0A4S8L4S8</accession>
<dbReference type="InterPro" id="IPR014752">
    <property type="entry name" value="Arrestin-like_C"/>
</dbReference>
<organism evidence="1 2">
    <name type="scientific">Dendrothele bispora (strain CBS 962.96)</name>
    <dbReference type="NCBI Taxonomy" id="1314807"/>
    <lineage>
        <taxon>Eukaryota</taxon>
        <taxon>Fungi</taxon>
        <taxon>Dikarya</taxon>
        <taxon>Basidiomycota</taxon>
        <taxon>Agaricomycotina</taxon>
        <taxon>Agaricomycetes</taxon>
        <taxon>Agaricomycetidae</taxon>
        <taxon>Agaricales</taxon>
        <taxon>Agaricales incertae sedis</taxon>
        <taxon>Dendrothele</taxon>
    </lineage>
</organism>
<sequence>MFAEQRYTCTTGTVPSYSATAYPPTYCPHPTSGEQSLLASPVRRPLPTGTYTKRSGDIVLTLTEQEEHYSSPSYGRQGSVNGIIDIGNRKPITEVYVKLEGEMVLVVPDRSAQTTQLFKDEHLLWKCDPSSSKSSSLCPSQIPFTCTFPLTFAERGTNDRIPLPPSLKQYFPGHFSAHTKYCLKIKIVRGRQPIVRRVFTGVKTFVIVIPINYSPRTRPPYSIRTNSDFLTDLKIAPEEWHQTVSTINSIREHEIPGVECHLFVPSLKIFSFLDRIPVHISLTGSLRSLQDFVISPSADSTQSQPIRLYILRQLLVQIHDHSKYIKNTIIGEGSVQEIPPHKDDMVQEGIDESNEGVLNWKGELSICNHGVGLVGGFDAGALAVRDFIVLQVRPLSPNSSLLLRETSVRIKLVTDVAGSEI</sequence>
<dbReference type="OrthoDB" id="3252135at2759"/>
<proteinExistence type="predicted"/>